<dbReference type="STRING" id="4540.A0A3L6TTA5"/>
<gene>
    <name evidence="1" type="ORF">C2845_PM01G46200</name>
</gene>
<evidence type="ECO:0000313" key="1">
    <source>
        <dbReference type="EMBL" id="RLN42775.1"/>
    </source>
</evidence>
<dbReference type="EMBL" id="PQIB02000001">
    <property type="protein sequence ID" value="RLN42775.1"/>
    <property type="molecule type" value="Genomic_DNA"/>
</dbReference>
<sequence length="116" mass="13119">MCKPINLCASPQWWLLLPRHHPSGRRECHRARSSSSGGGTKWAQGASILFAFGDYVVDTASKKKDYVVDTGNNNYIIRTINRSNFLQYGRDFPDHKATGRFSDGRISKDFLGDLRL</sequence>
<dbReference type="AlphaFoldDB" id="A0A3L6TTA5"/>
<keyword evidence="2" id="KW-1185">Reference proteome</keyword>
<organism evidence="1 2">
    <name type="scientific">Panicum miliaceum</name>
    <name type="common">Proso millet</name>
    <name type="synonym">Broomcorn millet</name>
    <dbReference type="NCBI Taxonomy" id="4540"/>
    <lineage>
        <taxon>Eukaryota</taxon>
        <taxon>Viridiplantae</taxon>
        <taxon>Streptophyta</taxon>
        <taxon>Embryophyta</taxon>
        <taxon>Tracheophyta</taxon>
        <taxon>Spermatophyta</taxon>
        <taxon>Magnoliopsida</taxon>
        <taxon>Liliopsida</taxon>
        <taxon>Poales</taxon>
        <taxon>Poaceae</taxon>
        <taxon>PACMAD clade</taxon>
        <taxon>Panicoideae</taxon>
        <taxon>Panicodae</taxon>
        <taxon>Paniceae</taxon>
        <taxon>Panicinae</taxon>
        <taxon>Panicum</taxon>
        <taxon>Panicum sect. Panicum</taxon>
    </lineage>
</organism>
<accession>A0A3L6TTA5</accession>
<dbReference type="PANTHER" id="PTHR45642">
    <property type="entry name" value="GDSL ESTERASE/LIPASE EXL3"/>
    <property type="match status" value="1"/>
</dbReference>
<name>A0A3L6TTA5_PANMI</name>
<dbReference type="Proteomes" id="UP000275267">
    <property type="component" value="Unassembled WGS sequence"/>
</dbReference>
<reference evidence="2" key="1">
    <citation type="journal article" date="2019" name="Nat. Commun.">
        <title>The genome of broomcorn millet.</title>
        <authorList>
            <person name="Zou C."/>
            <person name="Miki D."/>
            <person name="Li D."/>
            <person name="Tang Q."/>
            <person name="Xiao L."/>
            <person name="Rajput S."/>
            <person name="Deng P."/>
            <person name="Jia W."/>
            <person name="Huang R."/>
            <person name="Zhang M."/>
            <person name="Sun Y."/>
            <person name="Hu J."/>
            <person name="Fu X."/>
            <person name="Schnable P.S."/>
            <person name="Li F."/>
            <person name="Zhang H."/>
            <person name="Feng B."/>
            <person name="Zhu X."/>
            <person name="Liu R."/>
            <person name="Schnable J.C."/>
            <person name="Zhu J.-K."/>
            <person name="Zhang H."/>
        </authorList>
    </citation>
    <scope>NUCLEOTIDE SEQUENCE [LARGE SCALE GENOMIC DNA]</scope>
</reference>
<dbReference type="PANTHER" id="PTHR45642:SF17">
    <property type="entry name" value="GDSL-LIKE LIPASE_ACYLHYDROLASE FAMILY PROTEIN, EXPRESSED"/>
    <property type="match status" value="1"/>
</dbReference>
<evidence type="ECO:0000313" key="2">
    <source>
        <dbReference type="Proteomes" id="UP000275267"/>
    </source>
</evidence>
<dbReference type="InterPro" id="IPR050592">
    <property type="entry name" value="GDSL_lipolytic_enzyme"/>
</dbReference>
<protein>
    <submittedName>
        <fullName evidence="1">GDSL esterase/lipase EXL3-like</fullName>
    </submittedName>
</protein>
<dbReference type="OrthoDB" id="1600564at2759"/>
<comment type="caution">
    <text evidence="1">The sequence shown here is derived from an EMBL/GenBank/DDBJ whole genome shotgun (WGS) entry which is preliminary data.</text>
</comment>
<proteinExistence type="predicted"/>